<keyword evidence="2" id="KW-1185">Reference proteome</keyword>
<dbReference type="EMBL" id="JBHUFA010000001">
    <property type="protein sequence ID" value="MFD1693899.1"/>
    <property type="molecule type" value="Genomic_DNA"/>
</dbReference>
<comment type="caution">
    <text evidence="1">The sequence shown here is derived from an EMBL/GenBank/DDBJ whole genome shotgun (WGS) entry which is preliminary data.</text>
</comment>
<proteinExistence type="predicted"/>
<evidence type="ECO:0000313" key="2">
    <source>
        <dbReference type="Proteomes" id="UP001597327"/>
    </source>
</evidence>
<dbReference type="RefSeq" id="WP_149894269.1">
    <property type="nucleotide sequence ID" value="NZ_JBHUFA010000001.1"/>
</dbReference>
<evidence type="ECO:0000313" key="1">
    <source>
        <dbReference type="EMBL" id="MFD1693899.1"/>
    </source>
</evidence>
<sequence>METPTTIRDLFSEDRRLGLICNYCGRFRYLNQARFELDTDIRTIAQGMACARCGSRDVETFAVSRHPRNGYWPAERS</sequence>
<gene>
    <name evidence="1" type="ORF">ACFSC7_00065</name>
</gene>
<protein>
    <submittedName>
        <fullName evidence="1">Uncharacterized protein</fullName>
    </submittedName>
</protein>
<name>A0ABW4JQJ2_9HYPH</name>
<organism evidence="1 2">
    <name type="scientific">Roseibium aestuarii</name>
    <dbReference type="NCBI Taxonomy" id="2600299"/>
    <lineage>
        <taxon>Bacteria</taxon>
        <taxon>Pseudomonadati</taxon>
        <taxon>Pseudomonadota</taxon>
        <taxon>Alphaproteobacteria</taxon>
        <taxon>Hyphomicrobiales</taxon>
        <taxon>Stappiaceae</taxon>
        <taxon>Roseibium</taxon>
    </lineage>
</organism>
<reference evidence="2" key="1">
    <citation type="journal article" date="2019" name="Int. J. Syst. Evol. Microbiol.">
        <title>The Global Catalogue of Microorganisms (GCM) 10K type strain sequencing project: providing services to taxonomists for standard genome sequencing and annotation.</title>
        <authorList>
            <consortium name="The Broad Institute Genomics Platform"/>
            <consortium name="The Broad Institute Genome Sequencing Center for Infectious Disease"/>
            <person name="Wu L."/>
            <person name="Ma J."/>
        </authorList>
    </citation>
    <scope>NUCLEOTIDE SEQUENCE [LARGE SCALE GENOMIC DNA]</scope>
    <source>
        <strain evidence="2">JCM 3369</strain>
    </source>
</reference>
<dbReference type="Proteomes" id="UP001597327">
    <property type="component" value="Unassembled WGS sequence"/>
</dbReference>
<accession>A0ABW4JQJ2</accession>